<keyword evidence="3 6" id="KW-0815">Transposition</keyword>
<dbReference type="EMBL" id="JACOPP010000014">
    <property type="protein sequence ID" value="MBC5734248.1"/>
    <property type="molecule type" value="Genomic_DNA"/>
</dbReference>
<dbReference type="GO" id="GO:0006313">
    <property type="term" value="P:DNA transposition"/>
    <property type="evidence" value="ECO:0007669"/>
    <property type="project" value="UniProtKB-UniRule"/>
</dbReference>
<evidence type="ECO:0000256" key="3">
    <source>
        <dbReference type="ARBA" id="ARBA00022578"/>
    </source>
</evidence>
<dbReference type="Proteomes" id="UP000661435">
    <property type="component" value="Unassembled WGS sequence"/>
</dbReference>
<comment type="similarity">
    <text evidence="2 6">Belongs to the transposase mutator family.</text>
</comment>
<evidence type="ECO:0000256" key="5">
    <source>
        <dbReference type="ARBA" id="ARBA00023172"/>
    </source>
</evidence>
<evidence type="ECO:0000256" key="6">
    <source>
        <dbReference type="RuleBase" id="RU365089"/>
    </source>
</evidence>
<keyword evidence="5 6" id="KW-0233">DNA recombination</keyword>
<evidence type="ECO:0000313" key="8">
    <source>
        <dbReference type="EMBL" id="MBC5734248.1"/>
    </source>
</evidence>
<evidence type="ECO:0000256" key="1">
    <source>
        <dbReference type="ARBA" id="ARBA00002190"/>
    </source>
</evidence>
<feature type="compositionally biased region" description="Basic and acidic residues" evidence="7">
    <location>
        <begin position="47"/>
        <end position="64"/>
    </location>
</feature>
<dbReference type="Pfam" id="PF00872">
    <property type="entry name" value="Transposase_mut"/>
    <property type="match status" value="1"/>
</dbReference>
<dbReference type="PANTHER" id="PTHR33217:SF7">
    <property type="entry name" value="TRANSPOSASE FOR INSERTION SEQUENCE ELEMENT IS1081"/>
    <property type="match status" value="1"/>
</dbReference>
<name>A0A8J6J5Q4_9FIRM</name>
<keyword evidence="6" id="KW-0814">Transposable element</keyword>
<comment type="caution">
    <text evidence="8">The sequence shown here is derived from an EMBL/GenBank/DDBJ whole genome shotgun (WGS) entry which is preliminary data.</text>
</comment>
<dbReference type="InterPro" id="IPR001207">
    <property type="entry name" value="Transposase_mutator"/>
</dbReference>
<dbReference type="GO" id="GO:0003677">
    <property type="term" value="F:DNA binding"/>
    <property type="evidence" value="ECO:0007669"/>
    <property type="project" value="UniProtKB-UniRule"/>
</dbReference>
<accession>A0A8J6J5Q4</accession>
<comment type="function">
    <text evidence="1 6">Required for the transposition of the insertion element.</text>
</comment>
<evidence type="ECO:0000256" key="7">
    <source>
        <dbReference type="SAM" id="MobiDB-lite"/>
    </source>
</evidence>
<dbReference type="PANTHER" id="PTHR33217">
    <property type="entry name" value="TRANSPOSASE FOR INSERTION SEQUENCE ELEMENT IS1081"/>
    <property type="match status" value="1"/>
</dbReference>
<evidence type="ECO:0000313" key="9">
    <source>
        <dbReference type="Proteomes" id="UP000661435"/>
    </source>
</evidence>
<reference evidence="8" key="1">
    <citation type="submission" date="2020-08" db="EMBL/GenBank/DDBJ databases">
        <title>Genome public.</title>
        <authorList>
            <person name="Liu C."/>
            <person name="Sun Q."/>
        </authorList>
    </citation>
    <scope>NUCLEOTIDE SEQUENCE</scope>
    <source>
        <strain evidence="8">NSJ-51</strain>
    </source>
</reference>
<feature type="non-terminal residue" evidence="8">
    <location>
        <position position="203"/>
    </location>
</feature>
<feature type="region of interest" description="Disordered" evidence="7">
    <location>
        <begin position="47"/>
        <end position="69"/>
    </location>
</feature>
<dbReference type="RefSeq" id="WP_186908133.1">
    <property type="nucleotide sequence ID" value="NZ_JACOPP010000014.1"/>
</dbReference>
<organism evidence="8 9">
    <name type="scientific">Lawsonibacter hominis</name>
    <dbReference type="NCBI Taxonomy" id="2763053"/>
    <lineage>
        <taxon>Bacteria</taxon>
        <taxon>Bacillati</taxon>
        <taxon>Bacillota</taxon>
        <taxon>Clostridia</taxon>
        <taxon>Eubacteriales</taxon>
        <taxon>Oscillospiraceae</taxon>
        <taxon>Lawsonibacter</taxon>
    </lineage>
</organism>
<dbReference type="AlphaFoldDB" id="A0A8J6J5Q4"/>
<protein>
    <recommendedName>
        <fullName evidence="6">Mutator family transposase</fullName>
    </recommendedName>
</protein>
<evidence type="ECO:0000256" key="2">
    <source>
        <dbReference type="ARBA" id="ARBA00010961"/>
    </source>
</evidence>
<gene>
    <name evidence="8" type="ORF">H8S57_10990</name>
</gene>
<sequence>MSEKIVQLNEEVIKGQIKELVRGSVEETLNELLEAEAEKLTQAARYERNEARQGYRSGHYDRNHTTTSGDVTLHVPRLKGVSFETAIIERYRRRESSVEEALIEMYLAGVSVRRVEDITEALWGSKVSPSTISELNKKAYVPIEDWRNRPLQGGRYPYVYVDGIYLRRNWGGEFENVAILVAIAVNEDGYREVLGAAEGMKED</sequence>
<dbReference type="GO" id="GO:0004803">
    <property type="term" value="F:transposase activity"/>
    <property type="evidence" value="ECO:0007669"/>
    <property type="project" value="UniProtKB-UniRule"/>
</dbReference>
<evidence type="ECO:0000256" key="4">
    <source>
        <dbReference type="ARBA" id="ARBA00023125"/>
    </source>
</evidence>
<proteinExistence type="inferred from homology"/>
<keyword evidence="9" id="KW-1185">Reference proteome</keyword>
<keyword evidence="4 6" id="KW-0238">DNA-binding</keyword>